<accession>A0ABT1LZX0</accession>
<proteinExistence type="predicted"/>
<gene>
    <name evidence="1" type="ORF">NM203_03000</name>
</gene>
<protein>
    <submittedName>
        <fullName evidence="1">Uncharacterized protein</fullName>
    </submittedName>
</protein>
<dbReference type="RefSeq" id="WP_255058121.1">
    <property type="nucleotide sequence ID" value="NZ_JANDBD010000001.1"/>
</dbReference>
<evidence type="ECO:0000313" key="1">
    <source>
        <dbReference type="EMBL" id="MCP9271152.1"/>
    </source>
</evidence>
<dbReference type="Proteomes" id="UP001651690">
    <property type="component" value="Unassembled WGS sequence"/>
</dbReference>
<sequence length="98" mass="10822">MGIRSNAYFGVKEQVLESAIREVRDALQTFNAAEYGVSDVRVEGGDDDSFIIKFAMTSGDAEQADADAERAVEAIKQILRGHFGQGEVRERQRELTLA</sequence>
<evidence type="ECO:0000313" key="2">
    <source>
        <dbReference type="Proteomes" id="UP001651690"/>
    </source>
</evidence>
<keyword evidence="2" id="KW-1185">Reference proteome</keyword>
<reference evidence="1 2" key="1">
    <citation type="submission" date="2022-06" db="EMBL/GenBank/DDBJ databases">
        <title>Mycolicibacterium sp. CAU 1645 isolated from seawater.</title>
        <authorList>
            <person name="Kim W."/>
        </authorList>
    </citation>
    <scope>NUCLEOTIDE SEQUENCE [LARGE SCALE GENOMIC DNA]</scope>
    <source>
        <strain evidence="1 2">CAU 1645</strain>
    </source>
</reference>
<comment type="caution">
    <text evidence="1">The sequence shown here is derived from an EMBL/GenBank/DDBJ whole genome shotgun (WGS) entry which is preliminary data.</text>
</comment>
<dbReference type="EMBL" id="JANDBD010000001">
    <property type="protein sequence ID" value="MCP9271152.1"/>
    <property type="molecule type" value="Genomic_DNA"/>
</dbReference>
<organism evidence="1 2">
    <name type="scientific">Mycolicibacterium arenosum</name>
    <dbReference type="NCBI Taxonomy" id="2952157"/>
    <lineage>
        <taxon>Bacteria</taxon>
        <taxon>Bacillati</taxon>
        <taxon>Actinomycetota</taxon>
        <taxon>Actinomycetes</taxon>
        <taxon>Mycobacteriales</taxon>
        <taxon>Mycobacteriaceae</taxon>
        <taxon>Mycolicibacterium</taxon>
    </lineage>
</organism>
<name>A0ABT1LZX0_9MYCO</name>